<dbReference type="Gene3D" id="3.30.730.10">
    <property type="entry name" value="AP2/ERF domain"/>
    <property type="match status" value="2"/>
</dbReference>
<name>M5RQ46_9BACT</name>
<evidence type="ECO:0000313" key="2">
    <source>
        <dbReference type="EMBL" id="EMI16089.1"/>
    </source>
</evidence>
<dbReference type="GO" id="GO:0003700">
    <property type="term" value="F:DNA-binding transcription factor activity"/>
    <property type="evidence" value="ECO:0007669"/>
    <property type="project" value="InterPro"/>
</dbReference>
<protein>
    <submittedName>
        <fullName evidence="2">Pathogenesis-related transcriptional factor and ERF, DNA-binding domain protein</fullName>
    </submittedName>
</protein>
<dbReference type="Proteomes" id="UP000011991">
    <property type="component" value="Unassembled WGS sequence"/>
</dbReference>
<comment type="caution">
    <text evidence="2">The sequence shown here is derived from an EMBL/GenBank/DDBJ whole genome shotgun (WGS) entry which is preliminary data.</text>
</comment>
<reference evidence="2 3" key="1">
    <citation type="journal article" date="2013" name="Mar. Genomics">
        <title>Expression of sulfatases in Rhodopirellula baltica and the diversity of sulfatases in the genus Rhodopirellula.</title>
        <authorList>
            <person name="Wegner C.E."/>
            <person name="Richter-Heitmann T."/>
            <person name="Klindworth A."/>
            <person name="Klockow C."/>
            <person name="Richter M."/>
            <person name="Achstetter T."/>
            <person name="Glockner F.O."/>
            <person name="Harder J."/>
        </authorList>
    </citation>
    <scope>NUCLEOTIDE SEQUENCE [LARGE SCALE GENOMIC DNA]</scope>
    <source>
        <strain evidence="2 3">SM1</strain>
    </source>
</reference>
<dbReference type="InterPro" id="IPR016177">
    <property type="entry name" value="DNA-bd_dom_sf"/>
</dbReference>
<dbReference type="AlphaFoldDB" id="M5RQ46"/>
<proteinExistence type="predicted"/>
<evidence type="ECO:0000313" key="3">
    <source>
        <dbReference type="Proteomes" id="UP000011991"/>
    </source>
</evidence>
<dbReference type="SUPFAM" id="SSF54171">
    <property type="entry name" value="DNA-binding domain"/>
    <property type="match status" value="1"/>
</dbReference>
<dbReference type="PANTHER" id="PTHR31677:SF196">
    <property type="entry name" value="ETHYLENE-RESPONSIVE TRANSCRIPTION FACTOR ERF109"/>
    <property type="match status" value="1"/>
</dbReference>
<dbReference type="GO" id="GO:0003677">
    <property type="term" value="F:DNA binding"/>
    <property type="evidence" value="ECO:0007669"/>
    <property type="project" value="UniProtKB-KW"/>
</dbReference>
<organism evidence="2 3">
    <name type="scientific">Rhodopirellula maiorica SM1</name>
    <dbReference type="NCBI Taxonomy" id="1265738"/>
    <lineage>
        <taxon>Bacteria</taxon>
        <taxon>Pseudomonadati</taxon>
        <taxon>Planctomycetota</taxon>
        <taxon>Planctomycetia</taxon>
        <taxon>Pirellulales</taxon>
        <taxon>Pirellulaceae</taxon>
        <taxon>Novipirellula</taxon>
    </lineage>
</organism>
<keyword evidence="3" id="KW-1185">Reference proteome</keyword>
<dbReference type="PANTHER" id="PTHR31677">
    <property type="entry name" value="AP2 DOMAIN CLASS TRANSCRIPTION FACTOR"/>
    <property type="match status" value="1"/>
</dbReference>
<keyword evidence="2" id="KW-0238">DNA-binding</keyword>
<dbReference type="PATRIC" id="fig|1265738.3.peg.6974"/>
<dbReference type="InterPro" id="IPR036955">
    <property type="entry name" value="AP2/ERF_dom_sf"/>
</dbReference>
<feature type="region of interest" description="Disordered" evidence="1">
    <location>
        <begin position="16"/>
        <end position="40"/>
    </location>
</feature>
<gene>
    <name evidence="2" type="ORF">RMSM_06986</name>
</gene>
<sequence>MGLFTDPEDAARAYDAAARASGKPRRLNFPTESEQKPRNKTSIFRGVHFCSISVGYVASFDRRRIGIFATEREAGIAYDKAALAAGRFLINHAAVDDEDERQRLLDADQERLKAERAAKKEQKRKAGYDWCERNKHIASKYIGVFARRDQCRFRAQFKQKHLGNFKSPAEAARAYDEAARAAGETKKLNFPDS</sequence>
<dbReference type="EMBL" id="ANOG01000996">
    <property type="protein sequence ID" value="EMI16089.1"/>
    <property type="molecule type" value="Genomic_DNA"/>
</dbReference>
<accession>M5RQ46</accession>
<evidence type="ECO:0000256" key="1">
    <source>
        <dbReference type="SAM" id="MobiDB-lite"/>
    </source>
</evidence>